<evidence type="ECO:0000256" key="3">
    <source>
        <dbReference type="ARBA" id="ARBA00022526"/>
    </source>
</evidence>
<feature type="domain" description="Glucose-6-phosphate dehydrogenase C-terminal" evidence="9">
    <location>
        <begin position="193"/>
        <end position="484"/>
    </location>
</feature>
<dbReference type="PRINTS" id="PR00079">
    <property type="entry name" value="G6PDHDRGNASE"/>
</dbReference>
<comment type="similarity">
    <text evidence="2 7">Belongs to the glucose-6-phosphate dehydrogenase family.</text>
</comment>
<dbReference type="InterPro" id="IPR019796">
    <property type="entry name" value="G6P_DH_AS"/>
</dbReference>
<dbReference type="HAMAP" id="MF_00966">
    <property type="entry name" value="G6PD"/>
    <property type="match status" value="1"/>
</dbReference>
<dbReference type="Pfam" id="PF02781">
    <property type="entry name" value="G6PD_C"/>
    <property type="match status" value="1"/>
</dbReference>
<comment type="caution">
    <text evidence="10">The sequence shown here is derived from an EMBL/GenBank/DDBJ whole genome shotgun (WGS) entry which is preliminary data.</text>
</comment>
<evidence type="ECO:0000259" key="9">
    <source>
        <dbReference type="Pfam" id="PF02781"/>
    </source>
</evidence>
<dbReference type="PIRSF" id="PIRSF000110">
    <property type="entry name" value="G6PD"/>
    <property type="match status" value="1"/>
</dbReference>
<feature type="binding site" evidence="7">
    <location>
        <position position="347"/>
    </location>
    <ligand>
        <name>substrate</name>
    </ligand>
</feature>
<feature type="binding site" evidence="7">
    <location>
        <position position="151"/>
    </location>
    <ligand>
        <name>NADP(+)</name>
        <dbReference type="ChEBI" id="CHEBI:58349"/>
    </ligand>
</feature>
<comment type="catalytic activity">
    <reaction evidence="7">
        <text>D-glucose 6-phosphate + NADP(+) = 6-phospho-D-glucono-1,5-lactone + NADPH + H(+)</text>
        <dbReference type="Rhea" id="RHEA:15841"/>
        <dbReference type="ChEBI" id="CHEBI:15378"/>
        <dbReference type="ChEBI" id="CHEBI:57783"/>
        <dbReference type="ChEBI" id="CHEBI:57955"/>
        <dbReference type="ChEBI" id="CHEBI:58349"/>
        <dbReference type="ChEBI" id="CHEBI:61548"/>
        <dbReference type="EC" id="1.1.1.49"/>
    </reaction>
</comment>
<evidence type="ECO:0000256" key="2">
    <source>
        <dbReference type="ARBA" id="ARBA00009975"/>
    </source>
</evidence>
<dbReference type="Gene3D" id="3.30.360.10">
    <property type="entry name" value="Dihydrodipicolinate Reductase, domain 2"/>
    <property type="match status" value="1"/>
</dbReference>
<gene>
    <name evidence="7 10" type="primary">zwf</name>
    <name evidence="10" type="ORF">ACFQ5M_06565</name>
</gene>
<evidence type="ECO:0000256" key="7">
    <source>
        <dbReference type="HAMAP-Rule" id="MF_00966"/>
    </source>
</evidence>
<feature type="active site" description="Proton acceptor" evidence="7">
    <location>
        <position position="243"/>
    </location>
</feature>
<dbReference type="InterPro" id="IPR022675">
    <property type="entry name" value="G6P_DH_C"/>
</dbReference>
<dbReference type="NCBIfam" id="TIGR00871">
    <property type="entry name" value="zwf"/>
    <property type="match status" value="1"/>
</dbReference>
<dbReference type="PANTHER" id="PTHR23429:SF0">
    <property type="entry name" value="GLUCOSE-6-PHOSPHATE 1-DEHYDROGENASE"/>
    <property type="match status" value="1"/>
</dbReference>
<dbReference type="EMBL" id="JBHTOP010000022">
    <property type="protein sequence ID" value="MFD1671747.1"/>
    <property type="molecule type" value="Genomic_DNA"/>
</dbReference>
<feature type="binding site" evidence="7">
    <location>
        <position position="185"/>
    </location>
    <ligand>
        <name>substrate</name>
    </ligand>
</feature>
<dbReference type="Proteomes" id="UP001597267">
    <property type="component" value="Unassembled WGS sequence"/>
</dbReference>
<feature type="domain" description="Glucose-6-phosphate dehydrogenase NAD-binding" evidence="8">
    <location>
        <begin position="13"/>
        <end position="188"/>
    </location>
</feature>
<comment type="function">
    <text evidence="7">Catalyzes the oxidation of glucose 6-phosphate to 6-phosphogluconolactone.</text>
</comment>
<evidence type="ECO:0000256" key="5">
    <source>
        <dbReference type="ARBA" id="ARBA00023002"/>
    </source>
</evidence>
<dbReference type="GO" id="GO:0004345">
    <property type="term" value="F:glucose-6-phosphate dehydrogenase activity"/>
    <property type="evidence" value="ECO:0007669"/>
    <property type="project" value="UniProtKB-EC"/>
</dbReference>
<evidence type="ECO:0000313" key="11">
    <source>
        <dbReference type="Proteomes" id="UP001597267"/>
    </source>
</evidence>
<evidence type="ECO:0000259" key="8">
    <source>
        <dbReference type="Pfam" id="PF00479"/>
    </source>
</evidence>
<dbReference type="Pfam" id="PF00479">
    <property type="entry name" value="G6PD_N"/>
    <property type="match status" value="1"/>
</dbReference>
<keyword evidence="11" id="KW-1185">Reference proteome</keyword>
<organism evidence="10 11">
    <name type="scientific">Agrilactobacillus yilanensis</name>
    <dbReference type="NCBI Taxonomy" id="2485997"/>
    <lineage>
        <taxon>Bacteria</taxon>
        <taxon>Bacillati</taxon>
        <taxon>Bacillota</taxon>
        <taxon>Bacilli</taxon>
        <taxon>Lactobacillales</taxon>
        <taxon>Lactobacillaceae</taxon>
        <taxon>Agrilactobacillus</taxon>
    </lineage>
</organism>
<dbReference type="EC" id="1.1.1.49" evidence="7"/>
<sequence>MQDLSENRVLIYIFGASGDLAHRKLYPALFNLYRKGYIKDHFTVIGTARREWTNEYYRNNVLKSLEELPGSFNQKFSFIQHFHYQSHDVTDSKHYDTLRELGESLDRVYETQGNRIFYMAMAPEFFSTIAEHIKSQNLLSDTGYNRIIIEKPFGRDYETAKALNDSISKAFDEKQIYRIDHYLGKEMVLGLLPIRFSNPMFEQVWNRKFIDNIQITLFEALGVEDRAEYYDHTGALRDMVQNHIIQILALLTLDKPEKLTAEALRAQKEKLYEALRIYPIKEVAKKFVRGQYGSSDIPEHEPAYRSETKVDPNSKMETFVAGEINIDNDQWRGVPIYIRTGKRMPEKQTRVDIVFKASDQIFDKPADKTIITIDIEPTEGISLLINGKKIGLTTDPVGYQLSYHHSAEQLAEVLDAYERLILDVIKGEATNFSHWHELEATWHFIDVIREYWDNNAPTDFPNYKSGTNGPEAADQLLKQSGRSWVYNPEPRTKR</sequence>
<feature type="binding site" evidence="7">
    <location>
        <position position="219"/>
    </location>
    <ligand>
        <name>substrate</name>
    </ligand>
</feature>
<evidence type="ECO:0000313" key="10">
    <source>
        <dbReference type="EMBL" id="MFD1671747.1"/>
    </source>
</evidence>
<keyword evidence="3 7" id="KW-0313">Glucose metabolism</keyword>
<proteinExistence type="inferred from homology"/>
<dbReference type="InterPro" id="IPR036291">
    <property type="entry name" value="NAD(P)-bd_dom_sf"/>
</dbReference>
<keyword evidence="4 7" id="KW-0521">NADP</keyword>
<feature type="binding site" evidence="7">
    <location>
        <position position="342"/>
    </location>
    <ligand>
        <name>substrate</name>
    </ligand>
</feature>
<reference evidence="11" key="1">
    <citation type="journal article" date="2019" name="Int. J. Syst. Evol. Microbiol.">
        <title>The Global Catalogue of Microorganisms (GCM) 10K type strain sequencing project: providing services to taxonomists for standard genome sequencing and annotation.</title>
        <authorList>
            <consortium name="The Broad Institute Genomics Platform"/>
            <consortium name="The Broad Institute Genome Sequencing Center for Infectious Disease"/>
            <person name="Wu L."/>
            <person name="Ma J."/>
        </authorList>
    </citation>
    <scope>NUCLEOTIDE SEQUENCE [LARGE SCALE GENOMIC DNA]</scope>
    <source>
        <strain evidence="11">CCM 8896</strain>
    </source>
</reference>
<dbReference type="SUPFAM" id="SSF55347">
    <property type="entry name" value="Glyceraldehyde-3-phosphate dehydrogenase-like, C-terminal domain"/>
    <property type="match status" value="1"/>
</dbReference>
<feature type="binding site" evidence="7">
    <location>
        <position position="238"/>
    </location>
    <ligand>
        <name>substrate</name>
    </ligand>
</feature>
<dbReference type="RefSeq" id="WP_125713776.1">
    <property type="nucleotide sequence ID" value="NZ_JBHTOP010000022.1"/>
</dbReference>
<dbReference type="Gene3D" id="3.40.50.720">
    <property type="entry name" value="NAD(P)-binding Rossmann-like Domain"/>
    <property type="match status" value="1"/>
</dbReference>
<dbReference type="SUPFAM" id="SSF51735">
    <property type="entry name" value="NAD(P)-binding Rossmann-fold domains"/>
    <property type="match status" value="1"/>
</dbReference>
<evidence type="ECO:0000256" key="4">
    <source>
        <dbReference type="ARBA" id="ARBA00022857"/>
    </source>
</evidence>
<evidence type="ECO:0000256" key="6">
    <source>
        <dbReference type="ARBA" id="ARBA00023277"/>
    </source>
</evidence>
<accession>A0ABW4J6C4</accession>
<feature type="binding site" evidence="7">
    <location>
        <position position="181"/>
    </location>
    <ligand>
        <name>substrate</name>
    </ligand>
</feature>
<comment type="caution">
    <text evidence="7">Lacks conserved residue(s) required for the propagation of feature annotation.</text>
</comment>
<dbReference type="InterPro" id="IPR022674">
    <property type="entry name" value="G6P_DH_NAD-bd"/>
</dbReference>
<feature type="binding site" evidence="7">
    <location>
        <position position="49"/>
    </location>
    <ligand>
        <name>NADP(+)</name>
        <dbReference type="ChEBI" id="CHEBI:58349"/>
    </ligand>
</feature>
<feature type="binding site" evidence="7">
    <location>
        <begin position="88"/>
        <end position="89"/>
    </location>
    <ligand>
        <name>NADP(+)</name>
        <dbReference type="ChEBI" id="CHEBI:58349"/>
    </ligand>
</feature>
<dbReference type="InterPro" id="IPR001282">
    <property type="entry name" value="G6P_DH"/>
</dbReference>
<dbReference type="PROSITE" id="PS00069">
    <property type="entry name" value="G6P_DEHYDROGENASE"/>
    <property type="match status" value="1"/>
</dbReference>
<name>A0ABW4J6C4_9LACO</name>
<dbReference type="PANTHER" id="PTHR23429">
    <property type="entry name" value="GLUCOSE-6-PHOSPHATE 1-DEHYDROGENASE G6PD"/>
    <property type="match status" value="1"/>
</dbReference>
<keyword evidence="6 7" id="KW-0119">Carbohydrate metabolism</keyword>
<keyword evidence="5 7" id="KW-0560">Oxidoreductase</keyword>
<evidence type="ECO:0000256" key="1">
    <source>
        <dbReference type="ARBA" id="ARBA00004937"/>
    </source>
</evidence>
<protein>
    <recommendedName>
        <fullName evidence="7">Glucose-6-phosphate 1-dehydrogenase</fullName>
        <shortName evidence="7">G6PD</shortName>
        <ecNumber evidence="7">1.1.1.49</ecNumber>
    </recommendedName>
</protein>
<comment type="pathway">
    <text evidence="1 7">Carbohydrate degradation; pentose phosphate pathway; D-ribulose 5-phosphate from D-glucose 6-phosphate (oxidative stage): step 1/3.</text>
</comment>